<dbReference type="InterPro" id="IPR006939">
    <property type="entry name" value="SNF5"/>
</dbReference>
<evidence type="ECO:0000313" key="3">
    <source>
        <dbReference type="Proteomes" id="UP001491310"/>
    </source>
</evidence>
<feature type="compositionally biased region" description="Low complexity" evidence="1">
    <location>
        <begin position="164"/>
        <end position="174"/>
    </location>
</feature>
<protein>
    <submittedName>
        <fullName evidence="2">Uncharacterized protein</fullName>
    </submittedName>
</protein>
<dbReference type="Pfam" id="PF04855">
    <property type="entry name" value="SNF5"/>
    <property type="match status" value="1"/>
</dbReference>
<reference evidence="2 3" key="1">
    <citation type="journal article" date="2024" name="Nat. Commun.">
        <title>Phylogenomics reveals the evolutionary origins of lichenization in chlorophyte algae.</title>
        <authorList>
            <person name="Puginier C."/>
            <person name="Libourel C."/>
            <person name="Otte J."/>
            <person name="Skaloud P."/>
            <person name="Haon M."/>
            <person name="Grisel S."/>
            <person name="Petersen M."/>
            <person name="Berrin J.G."/>
            <person name="Delaux P.M."/>
            <person name="Dal Grande F."/>
            <person name="Keller J."/>
        </authorList>
    </citation>
    <scope>NUCLEOTIDE SEQUENCE [LARGE SCALE GENOMIC DNA]</scope>
    <source>
        <strain evidence="2 3">SAG 216-7</strain>
    </source>
</reference>
<feature type="region of interest" description="Disordered" evidence="1">
    <location>
        <begin position="154"/>
        <end position="175"/>
    </location>
</feature>
<evidence type="ECO:0000313" key="2">
    <source>
        <dbReference type="EMBL" id="KAK9915434.1"/>
    </source>
</evidence>
<proteinExistence type="predicted"/>
<evidence type="ECO:0000256" key="1">
    <source>
        <dbReference type="SAM" id="MobiDB-lite"/>
    </source>
</evidence>
<accession>A0ABR2YV75</accession>
<keyword evidence="3" id="KW-1185">Reference proteome</keyword>
<sequence length="264" mass="29188">MIDGPSIPIRVNLDRETGSNIREDFLWRLKETAGRNSAAAAKICQDHGLMPAAYESYIAQIIDRSLKAFSSGILDPGAAGHTRVLEVHCNSRLAYNYRNMEAPRSISHPHLKGHRSTSLAERKRHACLLDTHEEAQEIFDAPIQAGDLSFGHWVASPEDEDDTASSNSASSKAAQCGSPLAEDLLMCDEEIGECTQRPPKRQRKSRVGVTSNLFTAGPSKAAEQGQLSWLQNNLMQVSDIWFELSLPHHMMPNSVHPMPVRMHA</sequence>
<dbReference type="Proteomes" id="UP001491310">
    <property type="component" value="Unassembled WGS sequence"/>
</dbReference>
<dbReference type="EMBL" id="JALJOT010000005">
    <property type="protein sequence ID" value="KAK9915434.1"/>
    <property type="molecule type" value="Genomic_DNA"/>
</dbReference>
<name>A0ABR2YV75_9CHLO</name>
<gene>
    <name evidence="2" type="ORF">WJX75_009160</name>
</gene>
<organism evidence="2 3">
    <name type="scientific">Coccomyxa subellipsoidea</name>
    <dbReference type="NCBI Taxonomy" id="248742"/>
    <lineage>
        <taxon>Eukaryota</taxon>
        <taxon>Viridiplantae</taxon>
        <taxon>Chlorophyta</taxon>
        <taxon>core chlorophytes</taxon>
        <taxon>Trebouxiophyceae</taxon>
        <taxon>Trebouxiophyceae incertae sedis</taxon>
        <taxon>Coccomyxaceae</taxon>
        <taxon>Coccomyxa</taxon>
    </lineage>
</organism>
<comment type="caution">
    <text evidence="2">The sequence shown here is derived from an EMBL/GenBank/DDBJ whole genome shotgun (WGS) entry which is preliminary data.</text>
</comment>